<sequence length="273" mass="31232">MAIRSRGIEVDTVCTRCGLEMETVGHALRDCPWSELLWAISPLRLSLPAVDLRGSLADWIENFKKQGNAEGAELFAMNLWGVWWARKHLVFNGKNLTQQQVVEQVMKRLDEHRGVADHQRISSVLTVSDTWVPPEQGIYKLNSDASIREGGGIGVGMIIRDSRGQTFQSLIQHFPREYEVDVAEAIACREGLIFARNLGLKSVVVETDCSNLYYKLKRKTEVKISHTWGILLVIFWICFAHLILCVRVLLKDRETLLPTFLRVMLFHFLVWSR</sequence>
<evidence type="ECO:0000313" key="3">
    <source>
        <dbReference type="EMBL" id="KAK6162266.1"/>
    </source>
</evidence>
<keyword evidence="1" id="KW-0812">Transmembrane</keyword>
<evidence type="ECO:0000259" key="2">
    <source>
        <dbReference type="Pfam" id="PF13456"/>
    </source>
</evidence>
<evidence type="ECO:0000256" key="1">
    <source>
        <dbReference type="SAM" id="Phobius"/>
    </source>
</evidence>
<dbReference type="InterPro" id="IPR012337">
    <property type="entry name" value="RNaseH-like_sf"/>
</dbReference>
<keyword evidence="1" id="KW-0472">Membrane</keyword>
<feature type="domain" description="RNase H type-1" evidence="2">
    <location>
        <begin position="142"/>
        <end position="223"/>
    </location>
</feature>
<keyword evidence="4" id="KW-1185">Reference proteome</keyword>
<keyword evidence="1" id="KW-1133">Transmembrane helix</keyword>
<gene>
    <name evidence="3" type="ORF">DH2020_002107</name>
</gene>
<dbReference type="InterPro" id="IPR036397">
    <property type="entry name" value="RNaseH_sf"/>
</dbReference>
<reference evidence="3 4" key="1">
    <citation type="journal article" date="2021" name="Comput. Struct. Biotechnol. J.">
        <title>De novo genome assembly of the potent medicinal plant Rehmannia glutinosa using nanopore technology.</title>
        <authorList>
            <person name="Ma L."/>
            <person name="Dong C."/>
            <person name="Song C."/>
            <person name="Wang X."/>
            <person name="Zheng X."/>
            <person name="Niu Y."/>
            <person name="Chen S."/>
            <person name="Feng W."/>
        </authorList>
    </citation>
    <scope>NUCLEOTIDE SEQUENCE [LARGE SCALE GENOMIC DNA]</scope>
    <source>
        <strain evidence="3">DH-2019</strain>
    </source>
</reference>
<dbReference type="Proteomes" id="UP001318860">
    <property type="component" value="Unassembled WGS sequence"/>
</dbReference>
<proteinExistence type="predicted"/>
<dbReference type="SUPFAM" id="SSF53098">
    <property type="entry name" value="Ribonuclease H-like"/>
    <property type="match status" value="1"/>
</dbReference>
<dbReference type="Pfam" id="PF13456">
    <property type="entry name" value="RVT_3"/>
    <property type="match status" value="1"/>
</dbReference>
<dbReference type="Gene3D" id="3.30.420.10">
    <property type="entry name" value="Ribonuclease H-like superfamily/Ribonuclease H"/>
    <property type="match status" value="1"/>
</dbReference>
<organism evidence="3 4">
    <name type="scientific">Rehmannia glutinosa</name>
    <name type="common">Chinese foxglove</name>
    <dbReference type="NCBI Taxonomy" id="99300"/>
    <lineage>
        <taxon>Eukaryota</taxon>
        <taxon>Viridiplantae</taxon>
        <taxon>Streptophyta</taxon>
        <taxon>Embryophyta</taxon>
        <taxon>Tracheophyta</taxon>
        <taxon>Spermatophyta</taxon>
        <taxon>Magnoliopsida</taxon>
        <taxon>eudicotyledons</taxon>
        <taxon>Gunneridae</taxon>
        <taxon>Pentapetalae</taxon>
        <taxon>asterids</taxon>
        <taxon>lamiids</taxon>
        <taxon>Lamiales</taxon>
        <taxon>Orobanchaceae</taxon>
        <taxon>Rehmannieae</taxon>
        <taxon>Rehmannia</taxon>
    </lineage>
</organism>
<dbReference type="PANTHER" id="PTHR47074">
    <property type="entry name" value="BNAC02G40300D PROTEIN"/>
    <property type="match status" value="1"/>
</dbReference>
<feature type="transmembrane region" description="Helical" evidence="1">
    <location>
        <begin position="227"/>
        <end position="250"/>
    </location>
</feature>
<dbReference type="InterPro" id="IPR002156">
    <property type="entry name" value="RNaseH_domain"/>
</dbReference>
<comment type="caution">
    <text evidence="3">The sequence shown here is derived from an EMBL/GenBank/DDBJ whole genome shotgun (WGS) entry which is preliminary data.</text>
</comment>
<protein>
    <recommendedName>
        <fullName evidence="2">RNase H type-1 domain-containing protein</fullName>
    </recommendedName>
</protein>
<dbReference type="EMBL" id="JABTTQ020000002">
    <property type="protein sequence ID" value="KAK6162266.1"/>
    <property type="molecule type" value="Genomic_DNA"/>
</dbReference>
<dbReference type="InterPro" id="IPR052929">
    <property type="entry name" value="RNase_H-like_EbsB-rel"/>
</dbReference>
<accession>A0ABR0XSX0</accession>
<dbReference type="PANTHER" id="PTHR47074:SF11">
    <property type="entry name" value="REVERSE TRANSCRIPTASE-LIKE PROTEIN"/>
    <property type="match status" value="1"/>
</dbReference>
<evidence type="ECO:0000313" key="4">
    <source>
        <dbReference type="Proteomes" id="UP001318860"/>
    </source>
</evidence>
<name>A0ABR0XSX0_REHGL</name>